<protein>
    <recommendedName>
        <fullName evidence="3">Aminotransferase-like plant mobile domain-containing protein</fullName>
    </recommendedName>
</protein>
<keyword evidence="2" id="KW-1185">Reference proteome</keyword>
<organism evidence="1 2">
    <name type="scientific">Vigna angularis var. angularis</name>
    <dbReference type="NCBI Taxonomy" id="157739"/>
    <lineage>
        <taxon>Eukaryota</taxon>
        <taxon>Viridiplantae</taxon>
        <taxon>Streptophyta</taxon>
        <taxon>Embryophyta</taxon>
        <taxon>Tracheophyta</taxon>
        <taxon>Spermatophyta</taxon>
        <taxon>Magnoliopsida</taxon>
        <taxon>eudicotyledons</taxon>
        <taxon>Gunneridae</taxon>
        <taxon>Pentapetalae</taxon>
        <taxon>rosids</taxon>
        <taxon>fabids</taxon>
        <taxon>Fabales</taxon>
        <taxon>Fabaceae</taxon>
        <taxon>Papilionoideae</taxon>
        <taxon>50 kb inversion clade</taxon>
        <taxon>NPAAA clade</taxon>
        <taxon>indigoferoid/millettioid clade</taxon>
        <taxon>Phaseoleae</taxon>
        <taxon>Vigna</taxon>
    </lineage>
</organism>
<evidence type="ECO:0008006" key="3">
    <source>
        <dbReference type="Google" id="ProtNLM"/>
    </source>
</evidence>
<proteinExistence type="predicted"/>
<evidence type="ECO:0000313" key="1">
    <source>
        <dbReference type="EMBL" id="BAT92547.1"/>
    </source>
</evidence>
<accession>A0A0S3SI59</accession>
<name>A0A0S3SI59_PHAAN</name>
<reference evidence="1 2" key="1">
    <citation type="journal article" date="2015" name="Sci. Rep.">
        <title>The power of single molecule real-time sequencing technology in the de novo assembly of a eukaryotic genome.</title>
        <authorList>
            <person name="Sakai H."/>
            <person name="Naito K."/>
            <person name="Ogiso-Tanaka E."/>
            <person name="Takahashi Y."/>
            <person name="Iseki K."/>
            <person name="Muto C."/>
            <person name="Satou K."/>
            <person name="Teruya K."/>
            <person name="Shiroma A."/>
            <person name="Shimoji M."/>
            <person name="Hirano T."/>
            <person name="Itoh T."/>
            <person name="Kaga A."/>
            <person name="Tomooka N."/>
        </authorList>
    </citation>
    <scope>NUCLEOTIDE SEQUENCE [LARGE SCALE GENOMIC DNA]</scope>
    <source>
        <strain evidence="2">cv. Shumari</strain>
    </source>
</reference>
<evidence type="ECO:0000313" key="2">
    <source>
        <dbReference type="Proteomes" id="UP000291084"/>
    </source>
</evidence>
<gene>
    <name evidence="1" type="primary">Vigan.07G129400</name>
    <name evidence="1" type="ORF">VIGAN_07129400</name>
</gene>
<sequence>MAGVPRSCEVVNGGMCSRVNGVDIKLDEAIWTTIVGFRPNGHKFHLSVPDINKLTIYRDCPRNSDEPRDFTLFKAWGMRKDERLCAFVIAWILLPRGRNHTQLTIEDVYLIHALKGRIQTYWTVAIYDHMVKVAKQHLASLPYVVFLCKVMRHYFVDLNDEVTLSCSKKNLIEKLTLHHMGLRKNEDGWSFKDEHVLVVEEVEPLKVDKSESKYTFNT</sequence>
<dbReference type="EMBL" id="AP015040">
    <property type="protein sequence ID" value="BAT92547.1"/>
    <property type="molecule type" value="Genomic_DNA"/>
</dbReference>
<dbReference type="Proteomes" id="UP000291084">
    <property type="component" value="Chromosome 7"/>
</dbReference>
<dbReference type="AlphaFoldDB" id="A0A0S3SI59"/>